<evidence type="ECO:0000256" key="5">
    <source>
        <dbReference type="ARBA" id="ARBA00093776"/>
    </source>
</evidence>
<evidence type="ECO:0000256" key="2">
    <source>
        <dbReference type="ARBA" id="ARBA00022692"/>
    </source>
</evidence>
<dbReference type="AlphaFoldDB" id="A0A8B7YN94"/>
<comment type="subcellular location">
    <subcellularLocation>
        <location evidence="1">Membrane</location>
        <topology evidence="1">Multi-pass membrane protein</topology>
    </subcellularLocation>
</comment>
<gene>
    <name evidence="8 9" type="primary">LOC110981457</name>
</gene>
<dbReference type="Pfam" id="PF26158">
    <property type="entry name" value="Claudin_TMEM179-179B"/>
    <property type="match status" value="1"/>
</dbReference>
<dbReference type="RefSeq" id="XP_022094737.1">
    <property type="nucleotide sequence ID" value="XM_022239045.1"/>
</dbReference>
<evidence type="ECO:0000313" key="7">
    <source>
        <dbReference type="Proteomes" id="UP000694845"/>
    </source>
</evidence>
<dbReference type="OrthoDB" id="6423876at2759"/>
<feature type="transmembrane region" description="Helical" evidence="6">
    <location>
        <begin position="68"/>
        <end position="93"/>
    </location>
</feature>
<dbReference type="PANTHER" id="PTHR31872">
    <property type="entry name" value="TRANSMEMBRANE PROTEIN 179"/>
    <property type="match status" value="1"/>
</dbReference>
<evidence type="ECO:0000256" key="3">
    <source>
        <dbReference type="ARBA" id="ARBA00022989"/>
    </source>
</evidence>
<feature type="transmembrane region" description="Helical" evidence="6">
    <location>
        <begin position="170"/>
        <end position="191"/>
    </location>
</feature>
<feature type="transmembrane region" description="Helical" evidence="6">
    <location>
        <begin position="99"/>
        <end position="121"/>
    </location>
</feature>
<dbReference type="GeneID" id="110981457"/>
<dbReference type="OMA" id="EIVIESW"/>
<keyword evidence="4 6" id="KW-0472">Membrane</keyword>
<evidence type="ECO:0000256" key="1">
    <source>
        <dbReference type="ARBA" id="ARBA00004141"/>
    </source>
</evidence>
<feature type="transmembrane region" description="Helical" evidence="6">
    <location>
        <begin position="6"/>
        <end position="27"/>
    </location>
</feature>
<accession>A0A8B7YN94</accession>
<dbReference type="Proteomes" id="UP000694845">
    <property type="component" value="Unplaced"/>
</dbReference>
<evidence type="ECO:0000313" key="9">
    <source>
        <dbReference type="RefSeq" id="XP_022094738.1"/>
    </source>
</evidence>
<dbReference type="InterPro" id="IPR029673">
    <property type="entry name" value="TMEM179"/>
</dbReference>
<keyword evidence="3 6" id="KW-1133">Transmembrane helix</keyword>
<dbReference type="KEGG" id="aplc:110981457"/>
<evidence type="ECO:0000256" key="4">
    <source>
        <dbReference type="ARBA" id="ARBA00023136"/>
    </source>
</evidence>
<dbReference type="RefSeq" id="XP_022094738.1">
    <property type="nucleotide sequence ID" value="XM_022239046.1"/>
</dbReference>
<name>A0A8B7YN94_ACAPL</name>
<reference evidence="8 9" key="1">
    <citation type="submission" date="2025-04" db="UniProtKB">
        <authorList>
            <consortium name="RefSeq"/>
        </authorList>
    </citation>
    <scope>IDENTIFICATION</scope>
</reference>
<organism evidence="7 9">
    <name type="scientific">Acanthaster planci</name>
    <name type="common">Crown-of-thorns starfish</name>
    <dbReference type="NCBI Taxonomy" id="133434"/>
    <lineage>
        <taxon>Eukaryota</taxon>
        <taxon>Metazoa</taxon>
        <taxon>Echinodermata</taxon>
        <taxon>Eleutherozoa</taxon>
        <taxon>Asterozoa</taxon>
        <taxon>Asteroidea</taxon>
        <taxon>Valvatacea</taxon>
        <taxon>Valvatida</taxon>
        <taxon>Acanthasteridae</taxon>
        <taxon>Acanthaster</taxon>
    </lineage>
</organism>
<protein>
    <submittedName>
        <fullName evidence="8 9">Transmembrane protein 179-like isoform X1</fullName>
    </submittedName>
</protein>
<sequence>MGIGNILMLCQVTAYVMCSIFAFFVFAPMAVNKNGEFAGNCLLFAQGNISGTKEIVIESWGPAAGCNFAITIGVFALLVSITQIVRLAFHVYYETDSSFIGVFGTFVVNVIMTIMLFASAINVTQGYSVWCQLIDRVAECSVAGFITNLWGNLKGIKPDNYAVELGMVQFGLWTELLLWTVISILSVVKLAKYHQREHIFRSLNRERERLLGSYNQPDF</sequence>
<evidence type="ECO:0000313" key="8">
    <source>
        <dbReference type="RefSeq" id="XP_022094737.1"/>
    </source>
</evidence>
<keyword evidence="7" id="KW-1185">Reference proteome</keyword>
<dbReference type="InterPro" id="IPR059010">
    <property type="entry name" value="TMEM179-179B"/>
</dbReference>
<keyword evidence="2 6" id="KW-0812">Transmembrane</keyword>
<dbReference type="CTD" id="388021"/>
<evidence type="ECO:0000256" key="6">
    <source>
        <dbReference type="SAM" id="Phobius"/>
    </source>
</evidence>
<comment type="similarity">
    <text evidence="5">Belongs to the TMEM179 family.</text>
</comment>
<dbReference type="PANTHER" id="PTHR31872:SF4">
    <property type="entry name" value="TRANSMEMBRANE PROTEIN 179"/>
    <property type="match status" value="1"/>
</dbReference>
<proteinExistence type="inferred from homology"/>